<evidence type="ECO:0000256" key="3">
    <source>
        <dbReference type="ARBA" id="ARBA00023237"/>
    </source>
</evidence>
<evidence type="ECO:0000256" key="1">
    <source>
        <dbReference type="ARBA" id="ARBA00022729"/>
    </source>
</evidence>
<keyword evidence="4" id="KW-0564">Palmitate</keyword>
<dbReference type="PANTHER" id="PTHR37482:SF1">
    <property type="entry name" value="OUTER MEMBRANE PROTEIN ASSEMBLY FACTOR BAME"/>
    <property type="match status" value="1"/>
</dbReference>
<dbReference type="PANTHER" id="PTHR37482">
    <property type="entry name" value="OUTER MEMBRANE PROTEIN ASSEMBLY FACTOR BAME"/>
    <property type="match status" value="1"/>
</dbReference>
<dbReference type="Proteomes" id="UP000199058">
    <property type="component" value="Unassembled WGS sequence"/>
</dbReference>
<proteinExistence type="inferred from homology"/>
<dbReference type="OrthoDB" id="9808250at2"/>
<dbReference type="InterPro" id="IPR026592">
    <property type="entry name" value="BamE"/>
</dbReference>
<gene>
    <name evidence="4" type="primary">bamE</name>
    <name evidence="7" type="ORF">SAMN05660443_2180</name>
</gene>
<feature type="region of interest" description="Disordered" evidence="5">
    <location>
        <begin position="116"/>
        <end position="155"/>
    </location>
</feature>
<feature type="domain" description="Outer membrane protein assembly factor BamE" evidence="6">
    <location>
        <begin position="33"/>
        <end position="96"/>
    </location>
</feature>
<name>A0A1I1I420_9GAMM</name>
<dbReference type="InterPro" id="IPR037873">
    <property type="entry name" value="BamE-like"/>
</dbReference>
<keyword evidence="3 4" id="KW-0998">Cell outer membrane</keyword>
<keyword evidence="4" id="KW-0449">Lipoprotein</keyword>
<dbReference type="Gene3D" id="3.30.1450.10">
    <property type="match status" value="1"/>
</dbReference>
<organism evidence="7 8">
    <name type="scientific">Marinospirillum celere</name>
    <dbReference type="NCBI Taxonomy" id="1122252"/>
    <lineage>
        <taxon>Bacteria</taxon>
        <taxon>Pseudomonadati</taxon>
        <taxon>Pseudomonadota</taxon>
        <taxon>Gammaproteobacteria</taxon>
        <taxon>Oceanospirillales</taxon>
        <taxon>Oceanospirillaceae</taxon>
        <taxon>Marinospirillum</taxon>
    </lineage>
</organism>
<evidence type="ECO:0000313" key="8">
    <source>
        <dbReference type="Proteomes" id="UP000199058"/>
    </source>
</evidence>
<evidence type="ECO:0000313" key="7">
    <source>
        <dbReference type="EMBL" id="SFC30926.1"/>
    </source>
</evidence>
<reference evidence="7 8" key="1">
    <citation type="submission" date="2016-10" db="EMBL/GenBank/DDBJ databases">
        <authorList>
            <person name="de Groot N.N."/>
        </authorList>
    </citation>
    <scope>NUCLEOTIDE SEQUENCE [LARGE SCALE GENOMIC DNA]</scope>
    <source>
        <strain evidence="7 8">DSM 18438</strain>
    </source>
</reference>
<dbReference type="EMBL" id="FOLH01000004">
    <property type="protein sequence ID" value="SFC30926.1"/>
    <property type="molecule type" value="Genomic_DNA"/>
</dbReference>
<dbReference type="GO" id="GO:0043165">
    <property type="term" value="P:Gram-negative-bacterium-type cell outer membrane assembly"/>
    <property type="evidence" value="ECO:0007669"/>
    <property type="project" value="UniProtKB-UniRule"/>
</dbReference>
<dbReference type="HAMAP" id="MF_00925">
    <property type="entry name" value="OM_assembly_BamE"/>
    <property type="match status" value="1"/>
</dbReference>
<evidence type="ECO:0000259" key="6">
    <source>
        <dbReference type="Pfam" id="PF04355"/>
    </source>
</evidence>
<evidence type="ECO:0000256" key="4">
    <source>
        <dbReference type="HAMAP-Rule" id="MF_00925"/>
    </source>
</evidence>
<dbReference type="PROSITE" id="PS51257">
    <property type="entry name" value="PROKAR_LIPOPROTEIN"/>
    <property type="match status" value="1"/>
</dbReference>
<dbReference type="GO" id="GO:0030674">
    <property type="term" value="F:protein-macromolecule adaptor activity"/>
    <property type="evidence" value="ECO:0007669"/>
    <property type="project" value="TreeGrafter"/>
</dbReference>
<comment type="similarity">
    <text evidence="4">Belongs to the BamE family.</text>
</comment>
<dbReference type="GO" id="GO:1990063">
    <property type="term" value="C:Bam protein complex"/>
    <property type="evidence" value="ECO:0007669"/>
    <property type="project" value="TreeGrafter"/>
</dbReference>
<evidence type="ECO:0000256" key="5">
    <source>
        <dbReference type="SAM" id="MobiDB-lite"/>
    </source>
</evidence>
<comment type="function">
    <text evidence="4">Part of the outer membrane protein assembly complex, which is involved in assembly and insertion of beta-barrel proteins into the outer membrane.</text>
</comment>
<evidence type="ECO:0000256" key="2">
    <source>
        <dbReference type="ARBA" id="ARBA00023136"/>
    </source>
</evidence>
<keyword evidence="2 4" id="KW-0472">Membrane</keyword>
<keyword evidence="1 4" id="KW-0732">Signal</keyword>
<dbReference type="STRING" id="1122252.SAMN05660443_2180"/>
<comment type="subcellular location">
    <subcellularLocation>
        <location evidence="4">Cell outer membrane</location>
        <topology evidence="4">Lipid-anchor</topology>
    </subcellularLocation>
</comment>
<comment type="subunit">
    <text evidence="4">Part of the Bam complex.</text>
</comment>
<sequence>MKKPTKILTFVLVTLFISGCSWLAPHKRDIQQGNLMDQESIDQLEIGMREDQVKYLLGSPLLTPLGEPNQWDYVYQLRRGQDLKARKRVTVFFEQSADNQLRVARIDRREDQINVENLDQLTPSAEIGAPAAEEVPTPPGQPDPQQTEPQQPPQQ</sequence>
<dbReference type="InterPro" id="IPR007450">
    <property type="entry name" value="BamE_dom"/>
</dbReference>
<dbReference type="Pfam" id="PF04355">
    <property type="entry name" value="BamE"/>
    <property type="match status" value="1"/>
</dbReference>
<protein>
    <recommendedName>
        <fullName evidence="4">Outer membrane protein assembly factor BamE</fullName>
    </recommendedName>
</protein>
<dbReference type="AlphaFoldDB" id="A0A1I1I420"/>
<dbReference type="GO" id="GO:0051205">
    <property type="term" value="P:protein insertion into membrane"/>
    <property type="evidence" value="ECO:0007669"/>
    <property type="project" value="UniProtKB-UniRule"/>
</dbReference>
<keyword evidence="8" id="KW-1185">Reference proteome</keyword>
<accession>A0A1I1I420</accession>